<keyword evidence="2" id="KW-1185">Reference proteome</keyword>
<proteinExistence type="predicted"/>
<organism evidence="1 2">
    <name type="scientific">Thelohanellus kitauei</name>
    <name type="common">Myxosporean</name>
    <dbReference type="NCBI Taxonomy" id="669202"/>
    <lineage>
        <taxon>Eukaryota</taxon>
        <taxon>Metazoa</taxon>
        <taxon>Cnidaria</taxon>
        <taxon>Myxozoa</taxon>
        <taxon>Myxosporea</taxon>
        <taxon>Bivalvulida</taxon>
        <taxon>Platysporina</taxon>
        <taxon>Myxobolidae</taxon>
        <taxon>Thelohanellus</taxon>
    </lineage>
</organism>
<evidence type="ECO:0000313" key="2">
    <source>
        <dbReference type="Proteomes" id="UP000031668"/>
    </source>
</evidence>
<name>A0A0C2IRV6_THEKT</name>
<sequence>MLQVIIRLVMKYVPQQNYVKLNLQVEFVKMKLFLVGRLFCRQGNGSRCGISSMEPDASSDIKSFFKMMELRRKLRMDLRYLNRIECCCGNMSIKWSGLYAIFVNENPTVFFTIET</sequence>
<gene>
    <name evidence="1" type="ORF">RF11_03021</name>
</gene>
<comment type="caution">
    <text evidence="1">The sequence shown here is derived from an EMBL/GenBank/DDBJ whole genome shotgun (WGS) entry which is preliminary data.</text>
</comment>
<protein>
    <submittedName>
        <fullName evidence="1">Uncharacterized protein</fullName>
    </submittedName>
</protein>
<dbReference type="EMBL" id="JWZT01002953">
    <property type="protein sequence ID" value="KII68139.1"/>
    <property type="molecule type" value="Genomic_DNA"/>
</dbReference>
<accession>A0A0C2IRV6</accession>
<reference evidence="1 2" key="1">
    <citation type="journal article" date="2014" name="Genome Biol. Evol.">
        <title>The genome of the myxosporean Thelohanellus kitauei shows adaptations to nutrient acquisition within its fish host.</title>
        <authorList>
            <person name="Yang Y."/>
            <person name="Xiong J."/>
            <person name="Zhou Z."/>
            <person name="Huo F."/>
            <person name="Miao W."/>
            <person name="Ran C."/>
            <person name="Liu Y."/>
            <person name="Zhang J."/>
            <person name="Feng J."/>
            <person name="Wang M."/>
            <person name="Wang M."/>
            <person name="Wang L."/>
            <person name="Yao B."/>
        </authorList>
    </citation>
    <scope>NUCLEOTIDE SEQUENCE [LARGE SCALE GENOMIC DNA]</scope>
    <source>
        <strain evidence="1">Wuqing</strain>
    </source>
</reference>
<evidence type="ECO:0000313" key="1">
    <source>
        <dbReference type="EMBL" id="KII68139.1"/>
    </source>
</evidence>
<dbReference type="AlphaFoldDB" id="A0A0C2IRV6"/>
<dbReference type="Proteomes" id="UP000031668">
    <property type="component" value="Unassembled WGS sequence"/>
</dbReference>